<accession>A0A8J2X3W2</accession>
<dbReference type="EMBL" id="CAKKNE010000006">
    <property type="protein sequence ID" value="CAH0379471.1"/>
    <property type="molecule type" value="Genomic_DNA"/>
</dbReference>
<evidence type="ECO:0000313" key="1">
    <source>
        <dbReference type="EMBL" id="CAH0379471.1"/>
    </source>
</evidence>
<dbReference type="Proteomes" id="UP000789595">
    <property type="component" value="Unassembled WGS sequence"/>
</dbReference>
<comment type="caution">
    <text evidence="1">The sequence shown here is derived from an EMBL/GenBank/DDBJ whole genome shotgun (WGS) entry which is preliminary data.</text>
</comment>
<feature type="non-terminal residue" evidence="1">
    <location>
        <position position="147"/>
    </location>
</feature>
<feature type="non-terminal residue" evidence="1">
    <location>
        <position position="1"/>
    </location>
</feature>
<name>A0A8J2X3W2_9STRA</name>
<reference evidence="1" key="1">
    <citation type="submission" date="2021-11" db="EMBL/GenBank/DDBJ databases">
        <authorList>
            <consortium name="Genoscope - CEA"/>
            <person name="William W."/>
        </authorList>
    </citation>
    <scope>NUCLEOTIDE SEQUENCE</scope>
</reference>
<gene>
    <name evidence="1" type="ORF">PECAL_6P10950</name>
</gene>
<proteinExistence type="predicted"/>
<dbReference type="AlphaFoldDB" id="A0A8J2X3W2"/>
<keyword evidence="2" id="KW-1185">Reference proteome</keyword>
<dbReference type="OrthoDB" id="8963520at2759"/>
<protein>
    <submittedName>
        <fullName evidence="1">Uncharacterized protein</fullName>
    </submittedName>
</protein>
<organism evidence="1 2">
    <name type="scientific">Pelagomonas calceolata</name>
    <dbReference type="NCBI Taxonomy" id="35677"/>
    <lineage>
        <taxon>Eukaryota</taxon>
        <taxon>Sar</taxon>
        <taxon>Stramenopiles</taxon>
        <taxon>Ochrophyta</taxon>
        <taxon>Pelagophyceae</taxon>
        <taxon>Pelagomonadales</taxon>
        <taxon>Pelagomonadaceae</taxon>
        <taxon>Pelagomonas</taxon>
    </lineage>
</organism>
<evidence type="ECO:0000313" key="2">
    <source>
        <dbReference type="Proteomes" id="UP000789595"/>
    </source>
</evidence>
<sequence>LGALAADAARELDVLGHDRDALRVDRAQVRVLEEAHEVGLGGLLEREDGRRLEAEVRLEVLRDLAHEALERQLAHEELRRLLVLADLAQRDGARAVAVRLLDAARRRRALARGLGRELLARRLAAGRLARGLLRAGHLRGVWRFGGR</sequence>